<keyword evidence="2 5" id="KW-0812">Transmembrane</keyword>
<comment type="similarity">
    <text evidence="5">Belongs to the MIP/aquaporin (TC 1.A.8) family.</text>
</comment>
<feature type="transmembrane region" description="Helical" evidence="5">
    <location>
        <begin position="193"/>
        <end position="210"/>
    </location>
</feature>
<feature type="transmembrane region" description="Helical" evidence="5">
    <location>
        <begin position="41"/>
        <end position="63"/>
    </location>
</feature>
<protein>
    <recommendedName>
        <fullName evidence="5">Aquaporin</fullName>
    </recommendedName>
</protein>
<dbReference type="SUPFAM" id="SSF81338">
    <property type="entry name" value="Aquaporin-like"/>
    <property type="match status" value="1"/>
</dbReference>
<feature type="transmembrane region" description="Helical" evidence="5">
    <location>
        <begin position="161"/>
        <end position="181"/>
    </location>
</feature>
<evidence type="ECO:0000256" key="3">
    <source>
        <dbReference type="ARBA" id="ARBA00022989"/>
    </source>
</evidence>
<evidence type="ECO:0000256" key="2">
    <source>
        <dbReference type="ARBA" id="ARBA00022692"/>
    </source>
</evidence>
<keyword evidence="3 5" id="KW-1133">Transmembrane helix</keyword>
<comment type="subcellular location">
    <subcellularLocation>
        <location evidence="1">Membrane</location>
        <topology evidence="1">Multi-pass membrane protein</topology>
    </subcellularLocation>
</comment>
<accession>A0A7I5E836</accession>
<reference evidence="7" key="1">
    <citation type="submission" date="2020-12" db="UniProtKB">
        <authorList>
            <consortium name="WormBaseParasite"/>
        </authorList>
    </citation>
    <scope>IDENTIFICATION</scope>
    <source>
        <strain evidence="7">MHco3</strain>
    </source>
</reference>
<name>A0A7I5E836_HAECO</name>
<dbReference type="GO" id="GO:0016020">
    <property type="term" value="C:membrane"/>
    <property type="evidence" value="ECO:0007669"/>
    <property type="project" value="UniProtKB-SubCell"/>
</dbReference>
<evidence type="ECO:0000313" key="6">
    <source>
        <dbReference type="Proteomes" id="UP000025227"/>
    </source>
</evidence>
<dbReference type="InterPro" id="IPR016697">
    <property type="entry name" value="Aquaporin_11/12"/>
</dbReference>
<dbReference type="WBParaSite" id="HCON_00058730-00001">
    <property type="protein sequence ID" value="HCON_00058730-00001"/>
    <property type="gene ID" value="HCON_00058730"/>
</dbReference>
<dbReference type="GO" id="GO:0015267">
    <property type="term" value="F:channel activity"/>
    <property type="evidence" value="ECO:0007669"/>
    <property type="project" value="TreeGrafter"/>
</dbReference>
<dbReference type="PANTHER" id="PTHR21191:SF16">
    <property type="entry name" value="AQUAPORIN"/>
    <property type="match status" value="1"/>
</dbReference>
<keyword evidence="4 5" id="KW-0472">Membrane</keyword>
<keyword evidence="6" id="KW-1185">Reference proteome</keyword>
<organism evidence="6 7">
    <name type="scientific">Haemonchus contortus</name>
    <name type="common">Barber pole worm</name>
    <dbReference type="NCBI Taxonomy" id="6289"/>
    <lineage>
        <taxon>Eukaryota</taxon>
        <taxon>Metazoa</taxon>
        <taxon>Ecdysozoa</taxon>
        <taxon>Nematoda</taxon>
        <taxon>Chromadorea</taxon>
        <taxon>Rhabditida</taxon>
        <taxon>Rhabditina</taxon>
        <taxon>Rhabditomorpha</taxon>
        <taxon>Strongyloidea</taxon>
        <taxon>Trichostrongylidae</taxon>
        <taxon>Haemonchus</taxon>
    </lineage>
</organism>
<dbReference type="OrthoDB" id="1580043at2759"/>
<dbReference type="PANTHER" id="PTHR21191">
    <property type="entry name" value="AQUAPORIN"/>
    <property type="match status" value="1"/>
</dbReference>
<proteinExistence type="inferred from homology"/>
<evidence type="ECO:0000256" key="4">
    <source>
        <dbReference type="ARBA" id="ARBA00023136"/>
    </source>
</evidence>
<feature type="transmembrane region" description="Helical" evidence="5">
    <location>
        <begin position="69"/>
        <end position="91"/>
    </location>
</feature>
<evidence type="ECO:0000256" key="1">
    <source>
        <dbReference type="ARBA" id="ARBA00004141"/>
    </source>
</evidence>
<sequence length="268" mass="29707">MISGDTSFYYPCVTAVIYYITVFTIAEIARKVLDKFVHKSSSLYVFAIELIATAQMCTCVYENSVMVKYYGPMAFFFTVTSLLTVGSFMNRGAFVSPLAPIEAFLYGIIGPTRLLVLLSAEAIGGYSAFRLARTLWYHTLSYSTVHFENFTNSACALNYKIAFPLVICFEIIGCFLLRIILPNLPLRGKSYTVSAVVAAFLSFALIYVGVPGLNPVVASSRLFGCEGLDTQWFIAVYWICPVFGWMAAAALEKSMVKKAPKKLKKKSN</sequence>
<dbReference type="Gene3D" id="1.20.1080.10">
    <property type="entry name" value="Glycerol uptake facilitator protein"/>
    <property type="match status" value="1"/>
</dbReference>
<dbReference type="InterPro" id="IPR051883">
    <property type="entry name" value="AQP11/12_channel"/>
</dbReference>
<dbReference type="OMA" id="WFILTYW"/>
<evidence type="ECO:0000256" key="5">
    <source>
        <dbReference type="PIRNR" id="PIRNR017529"/>
    </source>
</evidence>
<dbReference type="AlphaFoldDB" id="A0A7I5E836"/>
<dbReference type="InterPro" id="IPR031145">
    <property type="entry name" value="Invert_Aqp-10"/>
</dbReference>
<dbReference type="PIRSF" id="PIRSF017529">
    <property type="entry name" value="Aquaporin_11/12"/>
    <property type="match status" value="1"/>
</dbReference>
<dbReference type="PRINTS" id="PR02023">
    <property type="entry name" value="AQUAPORIN10I"/>
</dbReference>
<dbReference type="Proteomes" id="UP000025227">
    <property type="component" value="Unplaced"/>
</dbReference>
<feature type="transmembrane region" description="Helical" evidence="5">
    <location>
        <begin position="6"/>
        <end position="29"/>
    </location>
</feature>
<dbReference type="GO" id="GO:0005737">
    <property type="term" value="C:cytoplasm"/>
    <property type="evidence" value="ECO:0007669"/>
    <property type="project" value="TreeGrafter"/>
</dbReference>
<dbReference type="InterPro" id="IPR023271">
    <property type="entry name" value="Aquaporin-like"/>
</dbReference>
<feature type="transmembrane region" description="Helical" evidence="5">
    <location>
        <begin position="230"/>
        <end position="251"/>
    </location>
</feature>
<evidence type="ECO:0000313" key="7">
    <source>
        <dbReference type="WBParaSite" id="HCON_00058730-00001"/>
    </source>
</evidence>